<evidence type="ECO:0000313" key="2">
    <source>
        <dbReference type="EMBL" id="KAF9695654.1"/>
    </source>
</evidence>
<protein>
    <recommendedName>
        <fullName evidence="4">Zinc finger PHD-type domain-containing protein</fullName>
    </recommendedName>
</protein>
<dbReference type="SUPFAM" id="SSF57903">
    <property type="entry name" value="FYVE/PHD zinc finger"/>
    <property type="match status" value="1"/>
</dbReference>
<evidence type="ECO:0000313" key="3">
    <source>
        <dbReference type="Proteomes" id="UP000651452"/>
    </source>
</evidence>
<feature type="compositionally biased region" description="Acidic residues" evidence="1">
    <location>
        <begin position="776"/>
        <end position="793"/>
    </location>
</feature>
<name>A0A8H7J2J1_9PLEO</name>
<dbReference type="AlphaFoldDB" id="A0A8H7J2J1"/>
<sequence length="793" mass="88696">MPSRVFAASSDQGGELIALHNDEGFASPVLARAEDEIELALDFRSRKHVDTSEDGDEVYVLQDETSSSHTKFTMSGQATVNAFRGYLLNNLRAHQIVDNYGNECKMFEVTNDHLAVLQAKMWTKTSSGRSPIKATIYRPSRASILISDHVANISRLLEENHIFVLTETGHGTCHCLNGPHGTGNRICRSQVVRIEPLVHWGTVTPATASQSMATFRRDGSLMHVPAYKKLVRDLVDVDAPIYCFDCLEWLWSKRAEAWDIVRQLEGDALGLHTQSSNWAHHVGNCQTSESFDPTADASSLAVNSPIYQSKSIETGMYNEICIAPYQLDGTSDYLEMTQSRLPCAANDHAHGTVWDLSDSGENEVGHDSSRSSSFTLPLRTTPMTPKRSKNFLPLIGHQPTILVPTSTVPQINNVVKEDSRTQTACITNKYGFRVKVKTPPPRTTERKFGRELDANSTVPPVQVRRSPRNHVEKVLMSEKNIPLASVRPMKPLKEVKDLTKETKKRRIAPTDPQPGKQKMARTAAPRELKPTEPKVHVNPTAGLRFPPESQPVALPSSPPKLVVHFAKRSMCTDAPDGVTTLAYEAFQNDHPAPTSKICACNKPALHKQFKKGELPQIAQCVNRDCRFRWYHYACLNQSEKGKARWGTFMCQHCRNEEEFTAQDKKNGWNMAQQLDFSRMHWTRDDVEAEMPGLGGHAPVANPYGLGLEVDLGSASKTATRSKDRLGELGSFGYTPSRPHMLVEAYTNPDAYTELRAERAGKEDDDQWQHETHAAEEDYVEDEEMLDVEMEEEL</sequence>
<feature type="region of interest" description="Disordered" evidence="1">
    <location>
        <begin position="499"/>
        <end position="538"/>
    </location>
</feature>
<dbReference type="Gene3D" id="3.30.40.10">
    <property type="entry name" value="Zinc/RING finger domain, C3HC4 (zinc finger)"/>
    <property type="match status" value="1"/>
</dbReference>
<comment type="caution">
    <text evidence="2">The sequence shown here is derived from an EMBL/GenBank/DDBJ whole genome shotgun (WGS) entry which is preliminary data.</text>
</comment>
<feature type="region of interest" description="Disordered" evidence="1">
    <location>
        <begin position="758"/>
        <end position="793"/>
    </location>
</feature>
<gene>
    <name evidence="2" type="ORF">EKO04_006593</name>
</gene>
<dbReference type="Proteomes" id="UP000651452">
    <property type="component" value="Unassembled WGS sequence"/>
</dbReference>
<reference evidence="2" key="2">
    <citation type="submission" date="2020-09" db="EMBL/GenBank/DDBJ databases">
        <title>Reference genome assembly for Australian Ascochyta lentis isolate Al4.</title>
        <authorList>
            <person name="Lee R.C."/>
            <person name="Farfan-Caceres L.M."/>
            <person name="Debler J.W."/>
            <person name="Williams A.H."/>
            <person name="Henares B.M."/>
        </authorList>
    </citation>
    <scope>NUCLEOTIDE SEQUENCE</scope>
    <source>
        <strain evidence="2">Al4</strain>
    </source>
</reference>
<reference evidence="2" key="1">
    <citation type="submission" date="2018-12" db="EMBL/GenBank/DDBJ databases">
        <authorList>
            <person name="Syme R.A."/>
            <person name="Farfan-Caceres L."/>
            <person name="Lichtenzveig J."/>
        </authorList>
    </citation>
    <scope>NUCLEOTIDE SEQUENCE</scope>
    <source>
        <strain evidence="2">Al4</strain>
    </source>
</reference>
<keyword evidence="3" id="KW-1185">Reference proteome</keyword>
<evidence type="ECO:0000256" key="1">
    <source>
        <dbReference type="SAM" id="MobiDB-lite"/>
    </source>
</evidence>
<dbReference type="InterPro" id="IPR013083">
    <property type="entry name" value="Znf_RING/FYVE/PHD"/>
</dbReference>
<evidence type="ECO:0008006" key="4">
    <source>
        <dbReference type="Google" id="ProtNLM"/>
    </source>
</evidence>
<feature type="compositionally biased region" description="Basic and acidic residues" evidence="1">
    <location>
        <begin position="758"/>
        <end position="775"/>
    </location>
</feature>
<dbReference type="InterPro" id="IPR011011">
    <property type="entry name" value="Znf_FYVE_PHD"/>
</dbReference>
<feature type="region of interest" description="Disordered" evidence="1">
    <location>
        <begin position="359"/>
        <end position="382"/>
    </location>
</feature>
<accession>A0A8H7J2J1</accession>
<proteinExistence type="predicted"/>
<dbReference type="EMBL" id="RZGK01000011">
    <property type="protein sequence ID" value="KAF9695654.1"/>
    <property type="molecule type" value="Genomic_DNA"/>
</dbReference>
<dbReference type="OrthoDB" id="5411773at2759"/>
<feature type="compositionally biased region" description="Basic and acidic residues" evidence="1">
    <location>
        <begin position="524"/>
        <end position="535"/>
    </location>
</feature>
<organism evidence="2 3">
    <name type="scientific">Ascochyta lentis</name>
    <dbReference type="NCBI Taxonomy" id="205686"/>
    <lineage>
        <taxon>Eukaryota</taxon>
        <taxon>Fungi</taxon>
        <taxon>Dikarya</taxon>
        <taxon>Ascomycota</taxon>
        <taxon>Pezizomycotina</taxon>
        <taxon>Dothideomycetes</taxon>
        <taxon>Pleosporomycetidae</taxon>
        <taxon>Pleosporales</taxon>
        <taxon>Pleosporineae</taxon>
        <taxon>Didymellaceae</taxon>
        <taxon>Ascochyta</taxon>
    </lineage>
</organism>